<evidence type="ECO:0000256" key="1">
    <source>
        <dbReference type="SAM" id="MobiDB-lite"/>
    </source>
</evidence>
<evidence type="ECO:0000313" key="2">
    <source>
        <dbReference type="EMBL" id="AZQ54700.1"/>
    </source>
</evidence>
<dbReference type="AlphaFoldDB" id="A0A3Q9FCS4"/>
<feature type="compositionally biased region" description="Polar residues" evidence="1">
    <location>
        <begin position="58"/>
        <end position="67"/>
    </location>
</feature>
<feature type="region of interest" description="Disordered" evidence="1">
    <location>
        <begin position="56"/>
        <end position="93"/>
    </location>
</feature>
<reference evidence="2 3" key="1">
    <citation type="submission" date="2018-12" db="EMBL/GenBank/DDBJ databases">
        <title>Cadmium resistance mechanism in endophytic bacteria Burkholderia cenocepacia YG-3.</title>
        <authorList>
            <person name="Zhang X."/>
            <person name="Wang X."/>
            <person name="Zhu Y."/>
        </authorList>
    </citation>
    <scope>NUCLEOTIDE SEQUENCE [LARGE SCALE GENOMIC DNA]</scope>
    <source>
        <strain evidence="2 3">YG-3</strain>
    </source>
</reference>
<dbReference type="EMBL" id="CP034547">
    <property type="protein sequence ID" value="AZQ54700.1"/>
    <property type="molecule type" value="Genomic_DNA"/>
</dbReference>
<accession>A0A3Q9FCS4</accession>
<sequence length="93" mass="11023">MRACNHRVRDDPTKFCAYRYRMRREANDVRDRREWPLHRSTCRHASHRVDSIGVSFLSPRSTGSHARTTGHRDDRALRSFPAVDSKNHYMNRA</sequence>
<gene>
    <name evidence="2" type="ORF">D5R55_27785</name>
</gene>
<evidence type="ECO:0000313" key="3">
    <source>
        <dbReference type="Proteomes" id="UP000277191"/>
    </source>
</evidence>
<protein>
    <submittedName>
        <fullName evidence="2">Uncharacterized protein</fullName>
    </submittedName>
</protein>
<dbReference type="Proteomes" id="UP000277191">
    <property type="component" value="Chromosome 3"/>
</dbReference>
<organism evidence="2 3">
    <name type="scientific">Burkholderia cenocepacia</name>
    <dbReference type="NCBI Taxonomy" id="95486"/>
    <lineage>
        <taxon>Bacteria</taxon>
        <taxon>Pseudomonadati</taxon>
        <taxon>Pseudomonadota</taxon>
        <taxon>Betaproteobacteria</taxon>
        <taxon>Burkholderiales</taxon>
        <taxon>Burkholderiaceae</taxon>
        <taxon>Burkholderia</taxon>
        <taxon>Burkholderia cepacia complex</taxon>
    </lineage>
</organism>
<proteinExistence type="predicted"/>
<name>A0A3Q9FCS4_9BURK</name>